<proteinExistence type="predicted"/>
<sequence>MPPEQKKPEGALALEGSGFSMRHLADLAETTDSPEKNETLPRFGSVEFGYCRPFPDPDQIVSYCLQRYMGNISADAEISVQFGRSTPEVQDDPKTLKLETSYDKSHADPTYGNYAHRTIQTESGEQEVSIAYATYLDNKERIATEKPEQEALLRSWAEYADALDLKTRPMPKGVKPPFVTDLFRGAFLQHFAHPEVKNGVSQTDVSAGIEACYEIFETLMADKWTPDKSIDLEAHPELSQLVELNRTVKEHDRVEMKKFLPEVVGLANGINVGFLDLREADTILPMGGYAQGYNYQDTRSERHASVVIMAFSERDPDGKKTDVSKIQIAANVSNPIVAQLGIDLSRLKDEWNNREAQSGVGVENIEPGINWIDGHTHPSNADIMTLISSPTETGAGLDPLEIQNMIEAYFDVDRLTEEEMQFAAEKLRYAHAELRIIPALYPNQNLRERAFVASNRFRNEQIPDWYTPTRDDLVLIRESDLAISREAREKPAKKRRGQDIEVLPKPQIIAIELLTQNQKQQASRERFEQFMVESPRAALTEIAKGYINFSEYEPSKLLSWYEGLSENPHSIAQIYDPQNEILLPPDESLQPWATHQETETTKHSRLINKYVSPDSAVFMIDTQLSQLLYEQSQHDRPDVSERYLTILETIVSSPEYQQSHNEEFYDHVPYDLLHIALNLERAHQSLQYPLALRQHSQVEFNALTQNRAAELIRDHATPHMREQLQRYIEQTTQPSSEMRKRALEIVGSTEVLEIKNPLTVTEAPRDHPTQETLAILVGRQLDRTGAPLTITIERDLGHIDTYAFSSQGELAPQDFMDAAAQIVEQIDTAVERLAGRIGVEGYGEVRIVLGGPMDLYGVGAARIMQLQEKHSNLEINLYKWMGNKYEKAIRFEDVMDKVAQRNRAK</sequence>
<dbReference type="EMBL" id="PFNL01000048">
    <property type="protein sequence ID" value="PIZ47438.1"/>
    <property type="molecule type" value="Genomic_DNA"/>
</dbReference>
<protein>
    <submittedName>
        <fullName evidence="1">Uncharacterized protein</fullName>
    </submittedName>
</protein>
<accession>A0A2M7TKV1</accession>
<evidence type="ECO:0000313" key="1">
    <source>
        <dbReference type="EMBL" id="PIZ47438.1"/>
    </source>
</evidence>
<comment type="caution">
    <text evidence="1">The sequence shown here is derived from an EMBL/GenBank/DDBJ whole genome shotgun (WGS) entry which is preliminary data.</text>
</comment>
<reference evidence="2" key="1">
    <citation type="submission" date="2017-09" db="EMBL/GenBank/DDBJ databases">
        <title>Depth-based differentiation of microbial function through sediment-hosted aquifers and enrichment of novel symbionts in the deep terrestrial subsurface.</title>
        <authorList>
            <person name="Probst A.J."/>
            <person name="Ladd B."/>
            <person name="Jarett J.K."/>
            <person name="Geller-Mcgrath D.E."/>
            <person name="Sieber C.M.K."/>
            <person name="Emerson J.B."/>
            <person name="Anantharaman K."/>
            <person name="Thomas B.C."/>
            <person name="Malmstrom R."/>
            <person name="Stieglmeier M."/>
            <person name="Klingl A."/>
            <person name="Woyke T."/>
            <person name="Ryan C.M."/>
            <person name="Banfield J.F."/>
        </authorList>
    </citation>
    <scope>NUCLEOTIDE SEQUENCE [LARGE SCALE GENOMIC DNA]</scope>
</reference>
<organism evidence="1 2">
    <name type="scientific">candidate division WWE3 bacterium CG_4_10_14_0_2_um_filter_41_14</name>
    <dbReference type="NCBI Taxonomy" id="1975072"/>
    <lineage>
        <taxon>Bacteria</taxon>
        <taxon>Katanobacteria</taxon>
    </lineage>
</organism>
<dbReference type="Proteomes" id="UP000228920">
    <property type="component" value="Unassembled WGS sequence"/>
</dbReference>
<evidence type="ECO:0000313" key="2">
    <source>
        <dbReference type="Proteomes" id="UP000228920"/>
    </source>
</evidence>
<name>A0A2M7TKV1_UNCKA</name>
<dbReference type="AlphaFoldDB" id="A0A2M7TKV1"/>
<gene>
    <name evidence="1" type="ORF">COY32_01710</name>
</gene>